<dbReference type="Proteomes" id="UP001281003">
    <property type="component" value="Unassembled WGS sequence"/>
</dbReference>
<reference evidence="3" key="1">
    <citation type="journal article" date="2023" name="Mol. Phylogenet. Evol.">
        <title>Genome-scale phylogeny and comparative genomics of the fungal order Sordariales.</title>
        <authorList>
            <person name="Hensen N."/>
            <person name="Bonometti L."/>
            <person name="Westerberg I."/>
            <person name="Brannstrom I.O."/>
            <person name="Guillou S."/>
            <person name="Cros-Aarteil S."/>
            <person name="Calhoun S."/>
            <person name="Haridas S."/>
            <person name="Kuo A."/>
            <person name="Mondo S."/>
            <person name="Pangilinan J."/>
            <person name="Riley R."/>
            <person name="LaButti K."/>
            <person name="Andreopoulos B."/>
            <person name="Lipzen A."/>
            <person name="Chen C."/>
            <person name="Yan M."/>
            <person name="Daum C."/>
            <person name="Ng V."/>
            <person name="Clum A."/>
            <person name="Steindorff A."/>
            <person name="Ohm R.A."/>
            <person name="Martin F."/>
            <person name="Silar P."/>
            <person name="Natvig D.O."/>
            <person name="Lalanne C."/>
            <person name="Gautier V."/>
            <person name="Ament-Velasquez S.L."/>
            <person name="Kruys A."/>
            <person name="Hutchinson M.I."/>
            <person name="Powell A.J."/>
            <person name="Barry K."/>
            <person name="Miller A.N."/>
            <person name="Grigoriev I.V."/>
            <person name="Debuchy R."/>
            <person name="Gladieux P."/>
            <person name="Hiltunen Thoren M."/>
            <person name="Johannesson H."/>
        </authorList>
    </citation>
    <scope>NUCLEOTIDE SEQUENCE</scope>
    <source>
        <strain evidence="3">FGSC 1904</strain>
    </source>
</reference>
<protein>
    <recommendedName>
        <fullName evidence="5">Transmembrane protein</fullName>
    </recommendedName>
</protein>
<keyword evidence="2" id="KW-0812">Transmembrane</keyword>
<organism evidence="3 4">
    <name type="scientific">Sordaria brevicollis</name>
    <dbReference type="NCBI Taxonomy" id="83679"/>
    <lineage>
        <taxon>Eukaryota</taxon>
        <taxon>Fungi</taxon>
        <taxon>Dikarya</taxon>
        <taxon>Ascomycota</taxon>
        <taxon>Pezizomycotina</taxon>
        <taxon>Sordariomycetes</taxon>
        <taxon>Sordariomycetidae</taxon>
        <taxon>Sordariales</taxon>
        <taxon>Sordariaceae</taxon>
        <taxon>Sordaria</taxon>
    </lineage>
</organism>
<evidence type="ECO:0000313" key="3">
    <source>
        <dbReference type="EMBL" id="KAK3392525.1"/>
    </source>
</evidence>
<feature type="compositionally biased region" description="Pro residues" evidence="1">
    <location>
        <begin position="432"/>
        <end position="441"/>
    </location>
</feature>
<feature type="region of interest" description="Disordered" evidence="1">
    <location>
        <begin position="572"/>
        <end position="598"/>
    </location>
</feature>
<evidence type="ECO:0000256" key="1">
    <source>
        <dbReference type="SAM" id="MobiDB-lite"/>
    </source>
</evidence>
<keyword evidence="2" id="KW-0472">Membrane</keyword>
<feature type="compositionally biased region" description="Polar residues" evidence="1">
    <location>
        <begin position="481"/>
        <end position="506"/>
    </location>
</feature>
<feature type="compositionally biased region" description="Basic and acidic residues" evidence="1">
    <location>
        <begin position="507"/>
        <end position="520"/>
    </location>
</feature>
<feature type="region of interest" description="Disordered" evidence="1">
    <location>
        <begin position="266"/>
        <end position="308"/>
    </location>
</feature>
<feature type="compositionally biased region" description="Polar residues" evidence="1">
    <location>
        <begin position="352"/>
        <end position="365"/>
    </location>
</feature>
<reference evidence="3" key="2">
    <citation type="submission" date="2023-07" db="EMBL/GenBank/DDBJ databases">
        <authorList>
            <consortium name="Lawrence Berkeley National Laboratory"/>
            <person name="Haridas S."/>
            <person name="Hensen N."/>
            <person name="Bonometti L."/>
            <person name="Westerberg I."/>
            <person name="Brannstrom I.O."/>
            <person name="Guillou S."/>
            <person name="Cros-Aarteil S."/>
            <person name="Calhoun S."/>
            <person name="Kuo A."/>
            <person name="Mondo S."/>
            <person name="Pangilinan J."/>
            <person name="Riley R."/>
            <person name="LaButti K."/>
            <person name="Andreopoulos B."/>
            <person name="Lipzen A."/>
            <person name="Chen C."/>
            <person name="Yanf M."/>
            <person name="Daum C."/>
            <person name="Ng V."/>
            <person name="Clum A."/>
            <person name="Steindorff A."/>
            <person name="Ohm R."/>
            <person name="Martin F."/>
            <person name="Silar P."/>
            <person name="Natvig D."/>
            <person name="Lalanne C."/>
            <person name="Gautier V."/>
            <person name="Ament-velasquez S.L."/>
            <person name="Kruys A."/>
            <person name="Hutchinson M.I."/>
            <person name="Powell A.J."/>
            <person name="Barry K."/>
            <person name="Miller A.N."/>
            <person name="Grigoriev I.V."/>
            <person name="Debuchy R."/>
            <person name="Gladieux P."/>
            <person name="Thoren M.H."/>
            <person name="Johannesson H."/>
        </authorList>
    </citation>
    <scope>NUCLEOTIDE SEQUENCE</scope>
    <source>
        <strain evidence="3">FGSC 1904</strain>
    </source>
</reference>
<evidence type="ECO:0008006" key="5">
    <source>
        <dbReference type="Google" id="ProtNLM"/>
    </source>
</evidence>
<dbReference type="AlphaFoldDB" id="A0AAE0P3G7"/>
<keyword evidence="4" id="KW-1185">Reference proteome</keyword>
<gene>
    <name evidence="3" type="ORF">B0T20DRAFT_463751</name>
</gene>
<feature type="region of interest" description="Disordered" evidence="1">
    <location>
        <begin position="320"/>
        <end position="531"/>
    </location>
</feature>
<keyword evidence="2" id="KW-1133">Transmembrane helix</keyword>
<dbReference type="EMBL" id="JAUTDP010000011">
    <property type="protein sequence ID" value="KAK3392525.1"/>
    <property type="molecule type" value="Genomic_DNA"/>
</dbReference>
<feature type="compositionally biased region" description="Polar residues" evidence="1">
    <location>
        <begin position="404"/>
        <end position="429"/>
    </location>
</feature>
<name>A0AAE0P3G7_SORBR</name>
<evidence type="ECO:0000256" key="2">
    <source>
        <dbReference type="SAM" id="Phobius"/>
    </source>
</evidence>
<accession>A0AAE0P3G7</accession>
<feature type="transmembrane region" description="Helical" evidence="2">
    <location>
        <begin position="238"/>
        <end position="259"/>
    </location>
</feature>
<feature type="compositionally biased region" description="Basic and acidic residues" evidence="1">
    <location>
        <begin position="267"/>
        <end position="280"/>
    </location>
</feature>
<comment type="caution">
    <text evidence="3">The sequence shown here is derived from an EMBL/GenBank/DDBJ whole genome shotgun (WGS) entry which is preliminary data.</text>
</comment>
<sequence length="655" mass="67534">MTLEVAAKGMEGSRVDDECGCYVEAIEIRGESPTEEAKQCLQSCRDQFLETVSIDHETPEGWKYVCKDLTSATPSSRFWSLYWCDTTFCGVWINQTGGLQQDLGSIGFHSVLDPGPPPLDFVCQTGQGADGSCSQTGVKINPVSTPSPPVIQQPISIPSTFGSATTISSVEVAAPLSLTISPAATPTTTEDVTLITDPSGPPTTTSATPAQPTVAESVDVNNGTAPSKGAGLSMGVKAAISVCSVTGFIVMVALAFLCLQRRKKHRSGLDDVRGRSRSRLDNGLVPKGSPAPLISSSHDSRPLIPPLRLRDRKLLPSILRSGYNQSPSPPLTPLTPAHSHGAGGGGGHSSVMFPSSPITSPTTNKLVPRHERTPRVHGTSGSLPSLPPPALFGMHSSGAPGSRGSLSSFGAGSTTGPSSLRNEAFSVSGTTSPPPTSPTRPPRPHEGPLEIPDLVKPAPFPFGSRINRSGPAAPPHPVSPLSHTSSAAMAGSSVSPIWNQGRAISSSRDERDSGDHHHAIGEYPGQDRGSWGSWSDNGYGYSYGSGNGIGNDGNGSGNGSGRKVTSAIINNSGNAAGSLSPVRGTRSTSTGGMSPPPRLPLRLMAMSTMSSTVVSNEARGGGSFGQIGFAVTGGLGRSSNSAAVSTLHEEDGGLF</sequence>
<evidence type="ECO:0000313" key="4">
    <source>
        <dbReference type="Proteomes" id="UP001281003"/>
    </source>
</evidence>
<proteinExistence type="predicted"/>